<keyword evidence="1" id="KW-0614">Plasmid</keyword>
<reference evidence="1 2" key="1">
    <citation type="journal article" date="2015" name="Genome Announc.">
        <title>Draft Genome Sequence of Filamentous Marine Cyanobacterium Lyngbya confervoides Strain BDU141951.</title>
        <authorList>
            <person name="Chandrababunaidu M.M."/>
            <person name="Sen D."/>
            <person name="Tripathy S."/>
        </authorList>
    </citation>
    <scope>NUCLEOTIDE SEQUENCE [LARGE SCALE GENOMIC DNA]</scope>
    <source>
        <strain evidence="1 2">BDU141951</strain>
    </source>
</reference>
<comment type="caution">
    <text evidence="1">The sequence shown here is derived from an EMBL/GenBank/DDBJ whole genome shotgun (WGS) entry which is preliminary data.</text>
</comment>
<dbReference type="Proteomes" id="UP000031561">
    <property type="component" value="Unassembled WGS sequence"/>
</dbReference>
<gene>
    <name evidence="1" type="ORF">QQ91_0020860</name>
</gene>
<proteinExistence type="predicted"/>
<dbReference type="Pfam" id="PF04485">
    <property type="entry name" value="NblA"/>
    <property type="match status" value="1"/>
</dbReference>
<name>A0ABD4TBK9_9CYAN</name>
<evidence type="ECO:0000313" key="1">
    <source>
        <dbReference type="EMBL" id="MCM1985270.1"/>
    </source>
</evidence>
<dbReference type="AlphaFoldDB" id="A0ABD4TBK9"/>
<dbReference type="Gene3D" id="1.10.287.670">
    <property type="entry name" value="Phycobilisome degradation protein NblA"/>
    <property type="match status" value="1"/>
</dbReference>
<evidence type="ECO:0000313" key="2">
    <source>
        <dbReference type="Proteomes" id="UP000031561"/>
    </source>
</evidence>
<accession>A0ABD4TBK9</accession>
<dbReference type="InterPro" id="IPR007574">
    <property type="entry name" value="NblA"/>
</dbReference>
<dbReference type="RefSeq" id="WP_166283640.1">
    <property type="nucleotide sequence ID" value="NZ_JTHE03000119.1"/>
</dbReference>
<keyword evidence="2" id="KW-1185">Reference proteome</keyword>
<dbReference type="SUPFAM" id="SSF109859">
    <property type="entry name" value="NblA-like"/>
    <property type="match status" value="1"/>
</dbReference>
<organism evidence="1 2">
    <name type="scientific">Lyngbya confervoides BDU141951</name>
    <dbReference type="NCBI Taxonomy" id="1574623"/>
    <lineage>
        <taxon>Bacteria</taxon>
        <taxon>Bacillati</taxon>
        <taxon>Cyanobacteriota</taxon>
        <taxon>Cyanophyceae</taxon>
        <taxon>Oscillatoriophycideae</taxon>
        <taxon>Oscillatoriales</taxon>
        <taxon>Microcoleaceae</taxon>
        <taxon>Lyngbya</taxon>
    </lineage>
</organism>
<dbReference type="EMBL" id="JTHE03000119">
    <property type="protein sequence ID" value="MCM1985270.1"/>
    <property type="molecule type" value="Genomic_DNA"/>
</dbReference>
<dbReference type="InterPro" id="IPR036904">
    <property type="entry name" value="NblA_sf"/>
</dbReference>
<sequence>MNIRQQLPLEQQFELQVFESQVKDLSQEDAHQLLIQMREAMLHQTVTFREMLKDAWGIGQNVDGVSNLLTDS</sequence>
<geneLocation type="plasmid" evidence="1">
    <name>unnamed9</name>
</geneLocation>
<protein>
    <submittedName>
        <fullName evidence="1">NblA/ycf18 family protein</fullName>
    </submittedName>
</protein>